<comment type="caution">
    <text evidence="2">The sequence shown here is derived from an EMBL/GenBank/DDBJ whole genome shotgun (WGS) entry which is preliminary data.</text>
</comment>
<dbReference type="AlphaFoldDB" id="A0A501WUR1"/>
<dbReference type="Proteomes" id="UP000319255">
    <property type="component" value="Unassembled WGS sequence"/>
</dbReference>
<organism evidence="2 3">
    <name type="scientific">Amaricoccus solimangrovi</name>
    <dbReference type="NCBI Taxonomy" id="2589815"/>
    <lineage>
        <taxon>Bacteria</taxon>
        <taxon>Pseudomonadati</taxon>
        <taxon>Pseudomonadota</taxon>
        <taxon>Alphaproteobacteria</taxon>
        <taxon>Rhodobacterales</taxon>
        <taxon>Paracoccaceae</taxon>
        <taxon>Amaricoccus</taxon>
    </lineage>
</organism>
<reference evidence="2 3" key="1">
    <citation type="submission" date="2019-06" db="EMBL/GenBank/DDBJ databases">
        <title>A novel bacterium of genus Amaricoccus, isolated from marine sediment.</title>
        <authorList>
            <person name="Huang H."/>
            <person name="Mo K."/>
            <person name="Hu Y."/>
        </authorList>
    </citation>
    <scope>NUCLEOTIDE SEQUENCE [LARGE SCALE GENOMIC DNA]</scope>
    <source>
        <strain evidence="2 3">HB172011</strain>
    </source>
</reference>
<dbReference type="RefSeq" id="WP_140452956.1">
    <property type="nucleotide sequence ID" value="NZ_VFRP01000003.1"/>
</dbReference>
<dbReference type="OrthoDB" id="7835992at2"/>
<feature type="chain" id="PRO_5021486436" description="DUF4403 family protein" evidence="1">
    <location>
        <begin position="28"/>
        <end position="255"/>
    </location>
</feature>
<accession>A0A501WUR1</accession>
<dbReference type="EMBL" id="VFRP01000003">
    <property type="protein sequence ID" value="TPE52472.1"/>
    <property type="molecule type" value="Genomic_DNA"/>
</dbReference>
<proteinExistence type="predicted"/>
<evidence type="ECO:0000313" key="3">
    <source>
        <dbReference type="Proteomes" id="UP000319255"/>
    </source>
</evidence>
<protein>
    <recommendedName>
        <fullName evidence="4">DUF4403 family protein</fullName>
    </recommendedName>
</protein>
<name>A0A501WUR1_9RHOB</name>
<keyword evidence="3" id="KW-1185">Reference proteome</keyword>
<feature type="signal peptide" evidence="1">
    <location>
        <begin position="1"/>
        <end position="27"/>
    </location>
</feature>
<keyword evidence="1" id="KW-0732">Signal</keyword>
<evidence type="ECO:0008006" key="4">
    <source>
        <dbReference type="Google" id="ProtNLM"/>
    </source>
</evidence>
<gene>
    <name evidence="2" type="ORF">FJM51_04645</name>
</gene>
<evidence type="ECO:0000313" key="2">
    <source>
        <dbReference type="EMBL" id="TPE52472.1"/>
    </source>
</evidence>
<evidence type="ECO:0000256" key="1">
    <source>
        <dbReference type="SAM" id="SignalP"/>
    </source>
</evidence>
<sequence length="255" mass="27455">MKHARAFPLAPAGLALALAWAFPFAAAGEEAPIRFRHVLQTGRGPVPVSMELYLEAVNDDVIALKVAGDLAPLQEALPGLLSKVVEDTCTRRIGVEVQSVRAEVDSLRLLGRVQIITYRCPDPSDLGSRQRRLGNITAFDALVGGRIEDNCLGGEVAELSLDPKGLVGGILNLLGLSERIARRARETINETLGNEMKCIELPEKLRILHTNLSSGGFRDFGDGKMGFVVKGSINVRAGNLVSLVKVLAEEGELRD</sequence>